<evidence type="ECO:0000256" key="3">
    <source>
        <dbReference type="ARBA" id="ARBA00022448"/>
    </source>
</evidence>
<reference evidence="6 7" key="1">
    <citation type="submission" date="2024-04" db="EMBL/GenBank/DDBJ databases">
        <title>Polymorphospora sp. isolated from Baiyangdian Lake in Xiong'an New Area.</title>
        <authorList>
            <person name="Zhang X."/>
            <person name="Liu J."/>
        </authorList>
    </citation>
    <scope>NUCLEOTIDE SEQUENCE [LARGE SCALE GENOMIC DNA]</scope>
    <source>
        <strain evidence="6 7">2-325</strain>
    </source>
</reference>
<comment type="subcellular location">
    <subcellularLocation>
        <location evidence="1">Cell envelope</location>
    </subcellularLocation>
</comment>
<organism evidence="6 7">
    <name type="scientific">Polymorphospora lycopeni</name>
    <dbReference type="NCBI Taxonomy" id="3140240"/>
    <lineage>
        <taxon>Bacteria</taxon>
        <taxon>Bacillati</taxon>
        <taxon>Actinomycetota</taxon>
        <taxon>Actinomycetes</taxon>
        <taxon>Micromonosporales</taxon>
        <taxon>Micromonosporaceae</taxon>
        <taxon>Polymorphospora</taxon>
    </lineage>
</organism>
<keyword evidence="3" id="KW-0813">Transport</keyword>
<accession>A0ABV5CM07</accession>
<proteinExistence type="inferred from homology"/>
<comment type="similarity">
    <text evidence="2">Belongs to the bacterial solute-binding protein 8 family.</text>
</comment>
<dbReference type="PANTHER" id="PTHR30532">
    <property type="entry name" value="IRON III DICITRATE-BINDING PERIPLASMIC PROTEIN"/>
    <property type="match status" value="1"/>
</dbReference>
<protein>
    <submittedName>
        <fullName evidence="6">Iron-siderophore ABC transporter substrate-binding protein</fullName>
    </submittedName>
</protein>
<gene>
    <name evidence="6" type="ORF">AAFH96_07920</name>
</gene>
<name>A0ABV5CM07_9ACTN</name>
<dbReference type="SUPFAM" id="SSF53807">
    <property type="entry name" value="Helical backbone' metal receptor"/>
    <property type="match status" value="1"/>
</dbReference>
<dbReference type="PROSITE" id="PS50983">
    <property type="entry name" value="FE_B12_PBP"/>
    <property type="match status" value="1"/>
</dbReference>
<evidence type="ECO:0000256" key="4">
    <source>
        <dbReference type="ARBA" id="ARBA00022729"/>
    </source>
</evidence>
<comment type="caution">
    <text evidence="6">The sequence shown here is derived from an EMBL/GenBank/DDBJ whole genome shotgun (WGS) entry which is preliminary data.</text>
</comment>
<dbReference type="InterPro" id="IPR002491">
    <property type="entry name" value="ABC_transptr_periplasmic_BD"/>
</dbReference>
<dbReference type="EMBL" id="JBCGDC010000016">
    <property type="protein sequence ID" value="MFB6393037.1"/>
    <property type="molecule type" value="Genomic_DNA"/>
</dbReference>
<evidence type="ECO:0000256" key="2">
    <source>
        <dbReference type="ARBA" id="ARBA00008814"/>
    </source>
</evidence>
<dbReference type="Gene3D" id="3.40.50.1980">
    <property type="entry name" value="Nitrogenase molybdenum iron protein domain"/>
    <property type="match status" value="2"/>
</dbReference>
<evidence type="ECO:0000259" key="5">
    <source>
        <dbReference type="PROSITE" id="PS50983"/>
    </source>
</evidence>
<feature type="domain" description="Fe/B12 periplasmic-binding" evidence="5">
    <location>
        <begin position="70"/>
        <end position="343"/>
    </location>
</feature>
<evidence type="ECO:0000313" key="7">
    <source>
        <dbReference type="Proteomes" id="UP001582793"/>
    </source>
</evidence>
<sequence length="344" mass="36796">MNSSYEIGTGRRSGRLARSAVAVALVGVLAACGGDTAGPDGAPASAGDGAWPVVIDHKYGSTSIPAAPTRVVTLGLSDQDTVLALGIKPVGAVDWFGERPFGNWAWVKDRWGGTQPEIVGERDEYDVEKIIELAPDLIIAQYSGMKKEQYDTLSKVAPVVAQSAKYEDYSTPWDEMTRTIGQALGKTEQVEQLLGDIDKRFADIRQQHPEFAQQTIVVADPSEPGMYAAFAKSDPKAQLLAEMGFKLSDQVEQAAGQDTAAVVSSERLDILDVDRLLLLATDESVEPRVRADPVFATLKVVTGGKAVFVPYMEPPIGAALSFVTVLSVPYAIDQLLPSLTKTGS</sequence>
<dbReference type="Pfam" id="PF01497">
    <property type="entry name" value="Peripla_BP_2"/>
    <property type="match status" value="1"/>
</dbReference>
<dbReference type="PANTHER" id="PTHR30532:SF24">
    <property type="entry name" value="FERRIC ENTEROBACTIN-BINDING PERIPLASMIC PROTEIN FEPB"/>
    <property type="match status" value="1"/>
</dbReference>
<dbReference type="CDD" id="cd01146">
    <property type="entry name" value="FhuD"/>
    <property type="match status" value="1"/>
</dbReference>
<keyword evidence="4" id="KW-0732">Signal</keyword>
<keyword evidence="7" id="KW-1185">Reference proteome</keyword>
<dbReference type="Proteomes" id="UP001582793">
    <property type="component" value="Unassembled WGS sequence"/>
</dbReference>
<dbReference type="InterPro" id="IPR051313">
    <property type="entry name" value="Bact_iron-sidero_bind"/>
</dbReference>
<evidence type="ECO:0000256" key="1">
    <source>
        <dbReference type="ARBA" id="ARBA00004196"/>
    </source>
</evidence>
<dbReference type="RefSeq" id="WP_375733670.1">
    <property type="nucleotide sequence ID" value="NZ_JBCGDC010000016.1"/>
</dbReference>
<evidence type="ECO:0000313" key="6">
    <source>
        <dbReference type="EMBL" id="MFB6393037.1"/>
    </source>
</evidence>